<dbReference type="InterPro" id="IPR000515">
    <property type="entry name" value="MetI-like"/>
</dbReference>
<dbReference type="Proteomes" id="UP000481876">
    <property type="component" value="Unassembled WGS sequence"/>
</dbReference>
<feature type="transmembrane region" description="Helical" evidence="8">
    <location>
        <begin position="97"/>
        <end position="117"/>
    </location>
</feature>
<dbReference type="RefSeq" id="WP_029927429.1">
    <property type="nucleotide sequence ID" value="NZ_CP103346.1"/>
</dbReference>
<dbReference type="SUPFAM" id="SSF161098">
    <property type="entry name" value="MetI-like"/>
    <property type="match status" value="1"/>
</dbReference>
<comment type="similarity">
    <text evidence="2">Belongs to the binding-protein-dependent transport system permease family. CysTW subfamily.</text>
</comment>
<dbReference type="PROSITE" id="PS50928">
    <property type="entry name" value="ABC_TM1"/>
    <property type="match status" value="1"/>
</dbReference>
<evidence type="ECO:0000256" key="8">
    <source>
        <dbReference type="RuleBase" id="RU363032"/>
    </source>
</evidence>
<protein>
    <submittedName>
        <fullName evidence="10">ABC transporter permease</fullName>
    </submittedName>
</protein>
<evidence type="ECO:0000259" key="9">
    <source>
        <dbReference type="PROSITE" id="PS50928"/>
    </source>
</evidence>
<dbReference type="GO" id="GO:0055085">
    <property type="term" value="P:transmembrane transport"/>
    <property type="evidence" value="ECO:0007669"/>
    <property type="project" value="InterPro"/>
</dbReference>
<comment type="subcellular location">
    <subcellularLocation>
        <location evidence="1 8">Cell membrane</location>
        <topology evidence="1 8">Multi-pass membrane protein</topology>
    </subcellularLocation>
</comment>
<feature type="transmembrane region" description="Helical" evidence="8">
    <location>
        <begin position="234"/>
        <end position="255"/>
    </location>
</feature>
<evidence type="ECO:0000256" key="4">
    <source>
        <dbReference type="ARBA" id="ARBA00022475"/>
    </source>
</evidence>
<gene>
    <name evidence="10" type="ORF">F9L04_15090</name>
</gene>
<dbReference type="Pfam" id="PF00528">
    <property type="entry name" value="BPD_transp_1"/>
    <property type="match status" value="1"/>
</dbReference>
<name>A0A011UIT5_BRUAN</name>
<feature type="transmembrane region" description="Helical" evidence="8">
    <location>
        <begin position="129"/>
        <end position="154"/>
    </location>
</feature>
<evidence type="ECO:0000256" key="5">
    <source>
        <dbReference type="ARBA" id="ARBA00022692"/>
    </source>
</evidence>
<feature type="transmembrane region" description="Helical" evidence="8">
    <location>
        <begin position="283"/>
        <end position="308"/>
    </location>
</feature>
<dbReference type="AlphaFoldDB" id="A0A011UIT5"/>
<keyword evidence="5 8" id="KW-0812">Transmembrane</keyword>
<keyword evidence="4" id="KW-1003">Cell membrane</keyword>
<dbReference type="PANTHER" id="PTHR42929:SF5">
    <property type="entry name" value="ABC TRANSPORTER PERMEASE PROTEIN"/>
    <property type="match status" value="1"/>
</dbReference>
<feature type="transmembrane region" description="Helical" evidence="8">
    <location>
        <begin position="174"/>
        <end position="197"/>
    </location>
</feature>
<feature type="transmembrane region" description="Helical" evidence="8">
    <location>
        <begin position="36"/>
        <end position="57"/>
    </location>
</feature>
<accession>A0A011UIT5</accession>
<dbReference type="InterPro" id="IPR035906">
    <property type="entry name" value="MetI-like_sf"/>
</dbReference>
<evidence type="ECO:0000256" key="6">
    <source>
        <dbReference type="ARBA" id="ARBA00022989"/>
    </source>
</evidence>
<dbReference type="EMBL" id="WBWS01000015">
    <property type="protein sequence ID" value="KAB2767116.1"/>
    <property type="molecule type" value="Genomic_DNA"/>
</dbReference>
<keyword evidence="3 8" id="KW-0813">Transport</keyword>
<evidence type="ECO:0000313" key="11">
    <source>
        <dbReference type="Proteomes" id="UP000481876"/>
    </source>
</evidence>
<evidence type="ECO:0000256" key="2">
    <source>
        <dbReference type="ARBA" id="ARBA00007069"/>
    </source>
</evidence>
<feature type="domain" description="ABC transmembrane type-1" evidence="9">
    <location>
        <begin position="93"/>
        <end position="298"/>
    </location>
</feature>
<proteinExistence type="inferred from homology"/>
<reference evidence="10 11" key="1">
    <citation type="submission" date="2019-09" db="EMBL/GenBank/DDBJ databases">
        <title>Taxonomic organization of the family Brucellaceae based on a phylogenomic approach.</title>
        <authorList>
            <person name="Leclercq S."/>
            <person name="Cloeckaert A."/>
            <person name="Zygmunt M.S."/>
        </authorList>
    </citation>
    <scope>NUCLEOTIDE SEQUENCE [LARGE SCALE GENOMIC DNA]</scope>
    <source>
        <strain evidence="10 11">LMG 3313</strain>
    </source>
</reference>
<evidence type="ECO:0000256" key="3">
    <source>
        <dbReference type="ARBA" id="ARBA00022448"/>
    </source>
</evidence>
<evidence type="ECO:0000313" key="10">
    <source>
        <dbReference type="EMBL" id="KAB2767116.1"/>
    </source>
</evidence>
<keyword evidence="7 8" id="KW-0472">Membrane</keyword>
<sequence length="314" mass="34032">MRAARTAYPMTWRIMDALEAIAAFLWPARFNRAVPYLMLLPAIVLVGLLVLGLIQIADTSLRTLDTSTFLMSDYYTLANYKRALTESLFATVAWRSLFGSLVVTAFTLLLAFPYAYLMVRTPSAALRKFLLIALFLPFFIGQVVRAYGWLIILGNQGMVNEALGLVGIAPMRLLYNYPAVLFGLIQYMLPFAVLMLAPALTAIPEEMEAAASSLGANWLRTFAHVVLPMARPGLIGAGLVVMTLSLTDFAVPAILGGGSQDFIANAIYDQFFRTSDQGLGATLALLLVGVGSILVGIVFTLFGAGTLAMGRARK</sequence>
<evidence type="ECO:0000256" key="7">
    <source>
        <dbReference type="ARBA" id="ARBA00023136"/>
    </source>
</evidence>
<dbReference type="GO" id="GO:0005886">
    <property type="term" value="C:plasma membrane"/>
    <property type="evidence" value="ECO:0007669"/>
    <property type="project" value="UniProtKB-SubCell"/>
</dbReference>
<dbReference type="PANTHER" id="PTHR42929">
    <property type="entry name" value="INNER MEMBRANE ABC TRANSPORTER PERMEASE PROTEIN YDCU-RELATED-RELATED"/>
    <property type="match status" value="1"/>
</dbReference>
<evidence type="ECO:0000256" key="1">
    <source>
        <dbReference type="ARBA" id="ARBA00004651"/>
    </source>
</evidence>
<comment type="caution">
    <text evidence="10">The sequence shown here is derived from an EMBL/GenBank/DDBJ whole genome shotgun (WGS) entry which is preliminary data.</text>
</comment>
<dbReference type="Gene3D" id="1.10.3720.10">
    <property type="entry name" value="MetI-like"/>
    <property type="match status" value="1"/>
</dbReference>
<organism evidence="10 11">
    <name type="scientific">Brucella anthropi</name>
    <name type="common">Ochrobactrum anthropi</name>
    <dbReference type="NCBI Taxonomy" id="529"/>
    <lineage>
        <taxon>Bacteria</taxon>
        <taxon>Pseudomonadati</taxon>
        <taxon>Pseudomonadota</taxon>
        <taxon>Alphaproteobacteria</taxon>
        <taxon>Hyphomicrobiales</taxon>
        <taxon>Brucellaceae</taxon>
        <taxon>Brucella/Ochrobactrum group</taxon>
        <taxon>Brucella</taxon>
    </lineage>
</organism>
<dbReference type="CDD" id="cd06261">
    <property type="entry name" value="TM_PBP2"/>
    <property type="match status" value="1"/>
</dbReference>
<dbReference type="OrthoDB" id="9807047at2"/>
<keyword evidence="6 8" id="KW-1133">Transmembrane helix</keyword>